<dbReference type="AlphaFoldDB" id="A0A3D9BKK1"/>
<evidence type="ECO:0000259" key="1">
    <source>
        <dbReference type="Pfam" id="PF20056"/>
    </source>
</evidence>
<accession>A0A3D9BKK1</accession>
<protein>
    <recommendedName>
        <fullName evidence="1">DUF6455 domain-containing protein</fullName>
    </recommendedName>
</protein>
<evidence type="ECO:0000313" key="2">
    <source>
        <dbReference type="EMBL" id="REC54038.1"/>
    </source>
</evidence>
<reference evidence="2 3" key="1">
    <citation type="journal article" date="2017" name="Int. J. Syst. Evol. Microbiol.">
        <title>Rhodosalinus sediminis gen. nov., sp. nov., isolated from marine saltern.</title>
        <authorList>
            <person name="Guo L.Y."/>
            <person name="Ling S.K."/>
            <person name="Li C.M."/>
            <person name="Chen G.J."/>
            <person name="Du Z.J."/>
        </authorList>
    </citation>
    <scope>NUCLEOTIDE SEQUENCE [LARGE SCALE GENOMIC DNA]</scope>
    <source>
        <strain evidence="2 3">WDN1C137</strain>
    </source>
</reference>
<dbReference type="EMBL" id="QOHR01000039">
    <property type="protein sequence ID" value="REC54038.1"/>
    <property type="molecule type" value="Genomic_DNA"/>
</dbReference>
<dbReference type="Proteomes" id="UP000257131">
    <property type="component" value="Unassembled WGS sequence"/>
</dbReference>
<sequence>MTPKGSEREHYWRVQRMAHAAGADPAAAWAAGRLDAPRWQALIERCRDCPWRAGCARWLARIERTDPDTPAAPPRACLNAEAITALTRPTSEKDRPE</sequence>
<keyword evidence="3" id="KW-1185">Reference proteome</keyword>
<gene>
    <name evidence="2" type="ORF">DRV84_14365</name>
</gene>
<dbReference type="RefSeq" id="WP_115981927.1">
    <property type="nucleotide sequence ID" value="NZ_CAJXNW010000086.1"/>
</dbReference>
<dbReference type="Pfam" id="PF20056">
    <property type="entry name" value="DUF6455"/>
    <property type="match status" value="1"/>
</dbReference>
<comment type="caution">
    <text evidence="2">The sequence shown here is derived from an EMBL/GenBank/DDBJ whole genome shotgun (WGS) entry which is preliminary data.</text>
</comment>
<evidence type="ECO:0000313" key="3">
    <source>
        <dbReference type="Proteomes" id="UP000257131"/>
    </source>
</evidence>
<proteinExistence type="predicted"/>
<feature type="domain" description="DUF6455" evidence="1">
    <location>
        <begin position="1"/>
        <end position="87"/>
    </location>
</feature>
<name>A0A3D9BKK1_9RHOB</name>
<dbReference type="InterPro" id="IPR045601">
    <property type="entry name" value="DUF6455"/>
</dbReference>
<organism evidence="2 3">
    <name type="scientific">Rhodosalinus sediminis</name>
    <dbReference type="NCBI Taxonomy" id="1940533"/>
    <lineage>
        <taxon>Bacteria</taxon>
        <taxon>Pseudomonadati</taxon>
        <taxon>Pseudomonadota</taxon>
        <taxon>Alphaproteobacteria</taxon>
        <taxon>Rhodobacterales</taxon>
        <taxon>Paracoccaceae</taxon>
        <taxon>Rhodosalinus</taxon>
    </lineage>
</organism>